<gene>
    <name evidence="1" type="ORF">DILT_LOCUS16347</name>
</gene>
<protein>
    <submittedName>
        <fullName evidence="1">Uncharacterized protein</fullName>
    </submittedName>
</protein>
<evidence type="ECO:0000313" key="2">
    <source>
        <dbReference type="Proteomes" id="UP000281553"/>
    </source>
</evidence>
<dbReference type="AlphaFoldDB" id="A0A3P7NA71"/>
<reference evidence="1 2" key="1">
    <citation type="submission" date="2018-11" db="EMBL/GenBank/DDBJ databases">
        <authorList>
            <consortium name="Pathogen Informatics"/>
        </authorList>
    </citation>
    <scope>NUCLEOTIDE SEQUENCE [LARGE SCALE GENOMIC DNA]</scope>
</reference>
<proteinExistence type="predicted"/>
<dbReference type="EMBL" id="UYRU01084374">
    <property type="protein sequence ID" value="VDN33853.1"/>
    <property type="molecule type" value="Genomic_DNA"/>
</dbReference>
<accession>A0A3P7NA71</accession>
<feature type="non-terminal residue" evidence="1">
    <location>
        <position position="126"/>
    </location>
</feature>
<dbReference type="Proteomes" id="UP000281553">
    <property type="component" value="Unassembled WGS sequence"/>
</dbReference>
<evidence type="ECO:0000313" key="1">
    <source>
        <dbReference type="EMBL" id="VDN33853.1"/>
    </source>
</evidence>
<keyword evidence="2" id="KW-1185">Reference proteome</keyword>
<name>A0A3P7NA71_DIBLA</name>
<sequence length="126" mass="13251">MDVPLRNNFRPVGKGRIGVERTGPVITVPIIATETYGTGEATTLLPKDIVSLLPDDIVNPLPDDIANLLPADIVDLPPDDVRGAGTSLGRDGKTLIDADDHQTVDVETSRPDPANALPPIAILGSE</sequence>
<organism evidence="1 2">
    <name type="scientific">Dibothriocephalus latus</name>
    <name type="common">Fish tapeworm</name>
    <name type="synonym">Diphyllobothrium latum</name>
    <dbReference type="NCBI Taxonomy" id="60516"/>
    <lineage>
        <taxon>Eukaryota</taxon>
        <taxon>Metazoa</taxon>
        <taxon>Spiralia</taxon>
        <taxon>Lophotrochozoa</taxon>
        <taxon>Platyhelminthes</taxon>
        <taxon>Cestoda</taxon>
        <taxon>Eucestoda</taxon>
        <taxon>Diphyllobothriidea</taxon>
        <taxon>Diphyllobothriidae</taxon>
        <taxon>Dibothriocephalus</taxon>
    </lineage>
</organism>